<keyword evidence="1" id="KW-0732">Signal</keyword>
<dbReference type="Pfam" id="PF20732">
    <property type="entry name" value="NamZ_C"/>
    <property type="match status" value="1"/>
</dbReference>
<comment type="caution">
    <text evidence="4">The sequence shown here is derived from an EMBL/GenBank/DDBJ whole genome shotgun (WGS) entry which is preliminary data.</text>
</comment>
<dbReference type="AlphaFoldDB" id="A0AAX2EC52"/>
<evidence type="ECO:0000313" key="5">
    <source>
        <dbReference type="Proteomes" id="UP000199735"/>
    </source>
</evidence>
<dbReference type="InterPro" id="IPR048502">
    <property type="entry name" value="NamZ_N"/>
</dbReference>
<gene>
    <name evidence="4" type="ORF">SAMN04489762_0662</name>
</gene>
<dbReference type="InterPro" id="IPR048503">
    <property type="entry name" value="NamZ_C"/>
</dbReference>
<dbReference type="InterPro" id="IPR008302">
    <property type="entry name" value="NamZ"/>
</dbReference>
<dbReference type="GO" id="GO:0033922">
    <property type="term" value="F:peptidoglycan beta-N-acetylmuramidase activity"/>
    <property type="evidence" value="ECO:0007669"/>
    <property type="project" value="InterPro"/>
</dbReference>
<organism evidence="4 5">
    <name type="scientific">Terribacillus saccharophilus</name>
    <dbReference type="NCBI Taxonomy" id="361277"/>
    <lineage>
        <taxon>Bacteria</taxon>
        <taxon>Bacillati</taxon>
        <taxon>Bacillota</taxon>
        <taxon>Bacilli</taxon>
        <taxon>Bacillales</taxon>
        <taxon>Bacillaceae</taxon>
        <taxon>Terribacillus</taxon>
    </lineage>
</organism>
<dbReference type="PIRSF" id="PIRSF016719">
    <property type="entry name" value="UCP016719"/>
    <property type="match status" value="1"/>
</dbReference>
<feature type="domain" description="Peptidoglycan beta-N-acetylmuramidase NamZ C-terminal" evidence="3">
    <location>
        <begin position="260"/>
        <end position="412"/>
    </location>
</feature>
<dbReference type="Gene3D" id="3.90.1150.140">
    <property type="match status" value="1"/>
</dbReference>
<reference evidence="4 5" key="1">
    <citation type="submission" date="2016-10" db="EMBL/GenBank/DDBJ databases">
        <authorList>
            <person name="Varghese N."/>
            <person name="Submissions S."/>
        </authorList>
    </citation>
    <scope>NUCLEOTIDE SEQUENCE [LARGE SCALE GENOMIC DNA]</scope>
    <source>
        <strain evidence="4 5">DSM 21619</strain>
    </source>
</reference>
<feature type="chain" id="PRO_5043836222" evidence="1">
    <location>
        <begin position="20"/>
        <end position="413"/>
    </location>
</feature>
<evidence type="ECO:0000259" key="3">
    <source>
        <dbReference type="Pfam" id="PF20732"/>
    </source>
</evidence>
<evidence type="ECO:0000259" key="2">
    <source>
        <dbReference type="Pfam" id="PF07075"/>
    </source>
</evidence>
<dbReference type="Pfam" id="PF07075">
    <property type="entry name" value="NamZ_N"/>
    <property type="match status" value="1"/>
</dbReference>
<sequence length="413" mass="46094">MKRGLLLVIILMLVLSAFPAEKEVAAHKKKKDNKVTPGVEVLLDDQKELLKGKKVGLITNPTGIDSKMNSIVDLLHDDSDIELTALFGPEHGVRGDAQAGEYVESYIDEKTGLPVYSLYGQTRKPTPEMLKNVEVLVFDIQDVGTRYYTYIYTMAYAMEAAKENNIPIVVLDRPNPLGGLSVDGPVLEPEFSSFVGMYPIPTKHGMTVGELARFFNTEFNIKADLKVVKMKGWRRSMDFDDTGLPFVLPSPNMPTVSTTFVYPATGLIEGTNLSEGRGTTKPFELIGAPYINSTNLAAELNSLRLPGVKFRAASFTPSTSKHAGKLSHGVEIYITDRDEFNAVTTGLYIIKTIHDMYPDDFEFLSNNFFDKLIGNDRVRTMILEGASVTEITKTYQKELSEFKKVRKEYLLYK</sequence>
<proteinExistence type="predicted"/>
<feature type="domain" description="Peptidoglycan beta-N-acetylmuramidase NamZ N-terminal" evidence="2">
    <location>
        <begin position="55"/>
        <end position="256"/>
    </location>
</feature>
<protein>
    <submittedName>
        <fullName evidence="4">Uncharacterized conserved protein YbbC, DUF1343 family</fullName>
    </submittedName>
</protein>
<dbReference type="Proteomes" id="UP000199735">
    <property type="component" value="Unassembled WGS sequence"/>
</dbReference>
<accession>A0AAX2EC52</accession>
<feature type="signal peptide" evidence="1">
    <location>
        <begin position="1"/>
        <end position="19"/>
    </location>
</feature>
<dbReference type="PANTHER" id="PTHR42915:SF1">
    <property type="entry name" value="PEPTIDOGLYCAN BETA-N-ACETYLMURAMIDASE NAMZ"/>
    <property type="match status" value="1"/>
</dbReference>
<evidence type="ECO:0000313" key="4">
    <source>
        <dbReference type="EMBL" id="SEM65251.1"/>
    </source>
</evidence>
<name>A0AAX2EC52_9BACI</name>
<dbReference type="PANTHER" id="PTHR42915">
    <property type="entry name" value="HYPOTHETICAL 460 KDA PROTEIN IN FEUA-SIGW INTERGENIC REGION [PRECURSOR]"/>
    <property type="match status" value="1"/>
</dbReference>
<dbReference type="EMBL" id="FOCD01000001">
    <property type="protein sequence ID" value="SEM65251.1"/>
    <property type="molecule type" value="Genomic_DNA"/>
</dbReference>
<evidence type="ECO:0000256" key="1">
    <source>
        <dbReference type="SAM" id="SignalP"/>
    </source>
</evidence>
<dbReference type="Gene3D" id="3.40.50.12170">
    <property type="entry name" value="Uncharacterised protein PF07075, DUF1343"/>
    <property type="match status" value="1"/>
</dbReference>